<dbReference type="AlphaFoldDB" id="A0A4V1NVB6"/>
<evidence type="ECO:0000313" key="1">
    <source>
        <dbReference type="EMBL" id="RXS95200.1"/>
    </source>
</evidence>
<comment type="caution">
    <text evidence="1">The sequence shown here is derived from an EMBL/GenBank/DDBJ whole genome shotgun (WGS) entry which is preliminary data.</text>
</comment>
<dbReference type="RefSeq" id="WP_129208374.1">
    <property type="nucleotide sequence ID" value="NZ_BMGU01000003.1"/>
</dbReference>
<dbReference type="EMBL" id="SDMK01000002">
    <property type="protein sequence ID" value="RXS95200.1"/>
    <property type="molecule type" value="Genomic_DNA"/>
</dbReference>
<organism evidence="1 2">
    <name type="scientific">Silvibacterium dinghuense</name>
    <dbReference type="NCBI Taxonomy" id="1560006"/>
    <lineage>
        <taxon>Bacteria</taxon>
        <taxon>Pseudomonadati</taxon>
        <taxon>Acidobacteriota</taxon>
        <taxon>Terriglobia</taxon>
        <taxon>Terriglobales</taxon>
        <taxon>Acidobacteriaceae</taxon>
        <taxon>Silvibacterium</taxon>
    </lineage>
</organism>
<name>A0A4V1NVB6_9BACT</name>
<reference evidence="1 2" key="1">
    <citation type="journal article" date="2016" name="Int. J. Syst. Evol. Microbiol.">
        <title>Acidipila dinghuensis sp. nov., an acidobacterium isolated from forest soil.</title>
        <authorList>
            <person name="Jiang Y.W."/>
            <person name="Wang J."/>
            <person name="Chen M.H."/>
            <person name="Lv Y.Y."/>
            <person name="Qiu L.H."/>
        </authorList>
    </citation>
    <scope>NUCLEOTIDE SEQUENCE [LARGE SCALE GENOMIC DNA]</scope>
    <source>
        <strain evidence="1 2">DHOF10</strain>
    </source>
</reference>
<protein>
    <submittedName>
        <fullName evidence="1">Uncharacterized protein</fullName>
    </submittedName>
</protein>
<evidence type="ECO:0000313" key="2">
    <source>
        <dbReference type="Proteomes" id="UP000290253"/>
    </source>
</evidence>
<keyword evidence="2" id="KW-1185">Reference proteome</keyword>
<dbReference type="Proteomes" id="UP000290253">
    <property type="component" value="Unassembled WGS sequence"/>
</dbReference>
<gene>
    <name evidence="1" type="ORF">ESZ00_11385</name>
</gene>
<proteinExistence type="predicted"/>
<accession>A0A4V1NVB6</accession>
<sequence>MGTPATTPPDPIAPVVTALSFLVTPNPSTISSGDTPSTWEGSSATDGSLYSVLQPLLNTLFSISSLQSVGSSVNTALTDVAKVISTIADKLASLEGSLPAGTSATDVMNGLQSALSMASTLLPSSAGSAAGSALNSASQLFTTIQNLIQAVGGDLTQAANELAQLSQQITALAALF</sequence>